<reference evidence="1" key="2">
    <citation type="journal article" date="2015" name="Fish Shellfish Immunol.">
        <title>Early steps in the European eel (Anguilla anguilla)-Vibrio vulnificus interaction in the gills: Role of the RtxA13 toxin.</title>
        <authorList>
            <person name="Callol A."/>
            <person name="Pajuelo D."/>
            <person name="Ebbesson L."/>
            <person name="Teles M."/>
            <person name="MacKenzie S."/>
            <person name="Amaro C."/>
        </authorList>
    </citation>
    <scope>NUCLEOTIDE SEQUENCE</scope>
</reference>
<reference evidence="1" key="1">
    <citation type="submission" date="2014-11" db="EMBL/GenBank/DDBJ databases">
        <authorList>
            <person name="Amaro Gonzalez C."/>
        </authorList>
    </citation>
    <scope>NUCLEOTIDE SEQUENCE</scope>
</reference>
<dbReference type="EMBL" id="GBXM01041738">
    <property type="protein sequence ID" value="JAH66839.1"/>
    <property type="molecule type" value="Transcribed_RNA"/>
</dbReference>
<sequence length="11" mass="1207">MIAYKRQGPSG</sequence>
<accession>A0A0E9ULX1</accession>
<evidence type="ECO:0000313" key="1">
    <source>
        <dbReference type="EMBL" id="JAH66839.1"/>
    </source>
</evidence>
<protein>
    <submittedName>
        <fullName evidence="1">Uncharacterized protein</fullName>
    </submittedName>
</protein>
<organism evidence="1">
    <name type="scientific">Anguilla anguilla</name>
    <name type="common">European freshwater eel</name>
    <name type="synonym">Muraena anguilla</name>
    <dbReference type="NCBI Taxonomy" id="7936"/>
    <lineage>
        <taxon>Eukaryota</taxon>
        <taxon>Metazoa</taxon>
        <taxon>Chordata</taxon>
        <taxon>Craniata</taxon>
        <taxon>Vertebrata</taxon>
        <taxon>Euteleostomi</taxon>
        <taxon>Actinopterygii</taxon>
        <taxon>Neopterygii</taxon>
        <taxon>Teleostei</taxon>
        <taxon>Anguilliformes</taxon>
        <taxon>Anguillidae</taxon>
        <taxon>Anguilla</taxon>
    </lineage>
</organism>
<proteinExistence type="predicted"/>
<name>A0A0E9ULX1_ANGAN</name>